<feature type="transmembrane region" description="Helical" evidence="1">
    <location>
        <begin position="96"/>
        <end position="124"/>
    </location>
</feature>
<evidence type="ECO:0000313" key="2">
    <source>
        <dbReference type="EMBL" id="AXG07137.1"/>
    </source>
</evidence>
<dbReference type="KEGG" id="haj:DU500_12270"/>
<keyword evidence="1" id="KW-1133">Transmembrane helix</keyword>
<evidence type="ECO:0000256" key="1">
    <source>
        <dbReference type="SAM" id="Phobius"/>
    </source>
</evidence>
<feature type="transmembrane region" description="Helical" evidence="1">
    <location>
        <begin position="136"/>
        <end position="160"/>
    </location>
</feature>
<name>A0A345E4L5_9EURY</name>
<dbReference type="GO" id="GO:0140359">
    <property type="term" value="F:ABC-type transporter activity"/>
    <property type="evidence" value="ECO:0007669"/>
    <property type="project" value="InterPro"/>
</dbReference>
<dbReference type="RefSeq" id="WP_114586269.1">
    <property type="nucleotide sequence ID" value="NZ_CP031150.1"/>
</dbReference>
<evidence type="ECO:0000313" key="3">
    <source>
        <dbReference type="Proteomes" id="UP000253273"/>
    </source>
</evidence>
<dbReference type="OrthoDB" id="86287at2157"/>
<feature type="transmembrane region" description="Helical" evidence="1">
    <location>
        <begin position="167"/>
        <end position="185"/>
    </location>
</feature>
<organism evidence="2 3">
    <name type="scientific">Haloplanus rubicundus</name>
    <dbReference type="NCBI Taxonomy" id="1547898"/>
    <lineage>
        <taxon>Archaea</taxon>
        <taxon>Methanobacteriati</taxon>
        <taxon>Methanobacteriota</taxon>
        <taxon>Stenosarchaea group</taxon>
        <taxon>Halobacteria</taxon>
        <taxon>Halobacteriales</taxon>
        <taxon>Haloferacaceae</taxon>
        <taxon>Haloplanus</taxon>
    </lineage>
</organism>
<dbReference type="Pfam" id="PF12679">
    <property type="entry name" value="ABC2_membrane_2"/>
    <property type="match status" value="1"/>
</dbReference>
<accession>A0A345E4L5</accession>
<feature type="transmembrane region" description="Helical" evidence="1">
    <location>
        <begin position="51"/>
        <end position="75"/>
    </location>
</feature>
<reference evidence="2 3" key="1">
    <citation type="submission" date="2018-07" db="EMBL/GenBank/DDBJ databases">
        <title>Genome sequences of Haloplanus sp. CBA1113.</title>
        <authorList>
            <person name="Kim Y.B."/>
            <person name="Roh S.W."/>
        </authorList>
    </citation>
    <scope>NUCLEOTIDE SEQUENCE [LARGE SCALE GENOMIC DNA]</scope>
    <source>
        <strain evidence="2 3">CBA1113</strain>
    </source>
</reference>
<gene>
    <name evidence="2" type="ORF">DU500_12270</name>
</gene>
<dbReference type="EMBL" id="CP031150">
    <property type="protein sequence ID" value="AXG07137.1"/>
    <property type="molecule type" value="Genomic_DNA"/>
</dbReference>
<dbReference type="PANTHER" id="PTHR43471:SF1">
    <property type="entry name" value="ABC TRANSPORTER PERMEASE PROTEIN NOSY-RELATED"/>
    <property type="match status" value="1"/>
</dbReference>
<dbReference type="GeneID" id="37284173"/>
<keyword evidence="1" id="KW-0812">Transmembrane</keyword>
<feature type="transmembrane region" description="Helical" evidence="1">
    <location>
        <begin position="242"/>
        <end position="262"/>
    </location>
</feature>
<keyword evidence="3" id="KW-1185">Reference proteome</keyword>
<feature type="transmembrane region" description="Helical" evidence="1">
    <location>
        <begin position="21"/>
        <end position="39"/>
    </location>
</feature>
<dbReference type="PANTHER" id="PTHR43471">
    <property type="entry name" value="ABC TRANSPORTER PERMEASE"/>
    <property type="match status" value="1"/>
</dbReference>
<proteinExistence type="predicted"/>
<sequence length="268" mass="27810">MTWRVIARRDWRLVRDARLSKVALGGLIAVVSIAAYVYPVVGSEPITTSRFGAFVGGWLGGLLAPIGVLFGYGAIAREHESGALRLALSMPHGRSALVLGRFVGRAGVLGAATVVAMAIAGVLVVYPYGTLQPLRFLAFVLLSVGHGATWVGIGVAASALVATNRRALVLGVVALFVLVIVWDAATAGAEAGLVAAGITDGPIRTVIEVSAQLDPGSAFETLVTALAVSDQGTGTWYDGPTLALPVFVGWLLGPLSVAILRFEWRDLA</sequence>
<dbReference type="AlphaFoldDB" id="A0A345E4L5"/>
<dbReference type="Proteomes" id="UP000253273">
    <property type="component" value="Chromosome"/>
</dbReference>
<protein>
    <submittedName>
        <fullName evidence="2">ABC transporter permease</fullName>
    </submittedName>
</protein>
<dbReference type="GO" id="GO:0005886">
    <property type="term" value="C:plasma membrane"/>
    <property type="evidence" value="ECO:0007669"/>
    <property type="project" value="UniProtKB-SubCell"/>
</dbReference>
<keyword evidence="1" id="KW-0472">Membrane</keyword>